<dbReference type="InterPro" id="IPR000515">
    <property type="entry name" value="MetI-like"/>
</dbReference>
<gene>
    <name evidence="9" type="ORF">AE618_26945</name>
</gene>
<dbReference type="PATRIC" id="fig|1526658.3.peg.4938"/>
<feature type="transmembrane region" description="Helical" evidence="7">
    <location>
        <begin position="359"/>
        <end position="378"/>
    </location>
</feature>
<feature type="transmembrane region" description="Helical" evidence="7">
    <location>
        <begin position="523"/>
        <end position="546"/>
    </location>
</feature>
<evidence type="ECO:0000256" key="6">
    <source>
        <dbReference type="ARBA" id="ARBA00023136"/>
    </source>
</evidence>
<feature type="domain" description="ABC transmembrane type-1" evidence="8">
    <location>
        <begin position="355"/>
        <end position="546"/>
    </location>
</feature>
<dbReference type="EMBL" id="LGSZ01000095">
    <property type="protein sequence ID" value="KPH73754.1"/>
    <property type="molecule type" value="Genomic_DNA"/>
</dbReference>
<dbReference type="SUPFAM" id="SSF161098">
    <property type="entry name" value="MetI-like"/>
    <property type="match status" value="2"/>
</dbReference>
<evidence type="ECO:0000256" key="7">
    <source>
        <dbReference type="RuleBase" id="RU363032"/>
    </source>
</evidence>
<keyword evidence="10" id="KW-1185">Reference proteome</keyword>
<comment type="caution">
    <text evidence="9">The sequence shown here is derived from an EMBL/GenBank/DDBJ whole genome shotgun (WGS) entry which is preliminary data.</text>
</comment>
<feature type="transmembrane region" description="Helical" evidence="7">
    <location>
        <begin position="295"/>
        <end position="326"/>
    </location>
</feature>
<keyword evidence="5 7" id="KW-1133">Transmembrane helix</keyword>
<evidence type="ECO:0000256" key="3">
    <source>
        <dbReference type="ARBA" id="ARBA00022475"/>
    </source>
</evidence>
<reference evidence="9 10" key="1">
    <citation type="submission" date="2015-07" db="EMBL/GenBank/DDBJ databases">
        <title>Whole genome sequencing of Bosea vaviloviae isolated from cave pool.</title>
        <authorList>
            <person name="Tan N.E.H."/>
            <person name="Lee Y.P."/>
            <person name="Gan H.M."/>
            <person name="Barton H."/>
            <person name="Savka M.A."/>
        </authorList>
    </citation>
    <scope>NUCLEOTIDE SEQUENCE [LARGE SCALE GENOMIC DNA]</scope>
    <source>
        <strain evidence="9 10">SD260</strain>
    </source>
</reference>
<keyword evidence="2 7" id="KW-0813">Transport</keyword>
<dbReference type="RefSeq" id="WP_054212112.1">
    <property type="nucleotide sequence ID" value="NZ_LGSZ01000095.1"/>
</dbReference>
<keyword evidence="6 7" id="KW-0472">Membrane</keyword>
<feature type="transmembrane region" description="Helical" evidence="7">
    <location>
        <begin position="61"/>
        <end position="83"/>
    </location>
</feature>
<dbReference type="PANTHER" id="PTHR30183">
    <property type="entry name" value="MOLYBDENUM TRANSPORT SYSTEM PERMEASE PROTEIN MODB"/>
    <property type="match status" value="1"/>
</dbReference>
<dbReference type="Proteomes" id="UP000037822">
    <property type="component" value="Unassembled WGS sequence"/>
</dbReference>
<evidence type="ECO:0000313" key="9">
    <source>
        <dbReference type="EMBL" id="KPH73754.1"/>
    </source>
</evidence>
<evidence type="ECO:0000256" key="1">
    <source>
        <dbReference type="ARBA" id="ARBA00004651"/>
    </source>
</evidence>
<feature type="transmembrane region" description="Helical" evidence="7">
    <location>
        <begin position="425"/>
        <end position="443"/>
    </location>
</feature>
<dbReference type="PROSITE" id="PS50928">
    <property type="entry name" value="ABC_TM1"/>
    <property type="match status" value="2"/>
</dbReference>
<feature type="transmembrane region" description="Helical" evidence="7">
    <location>
        <begin position="480"/>
        <end position="503"/>
    </location>
</feature>
<name>A0A0N0M816_9HYPH</name>
<dbReference type="OrthoDB" id="7852521at2"/>
<evidence type="ECO:0000256" key="2">
    <source>
        <dbReference type="ARBA" id="ARBA00022448"/>
    </source>
</evidence>
<organism evidence="9 10">
    <name type="scientific">Bosea vaviloviae</name>
    <dbReference type="NCBI Taxonomy" id="1526658"/>
    <lineage>
        <taxon>Bacteria</taxon>
        <taxon>Pseudomonadati</taxon>
        <taxon>Pseudomonadota</taxon>
        <taxon>Alphaproteobacteria</taxon>
        <taxon>Hyphomicrobiales</taxon>
        <taxon>Boseaceae</taxon>
        <taxon>Bosea</taxon>
    </lineage>
</organism>
<comment type="subcellular location">
    <subcellularLocation>
        <location evidence="1 7">Cell membrane</location>
        <topology evidence="1 7">Multi-pass membrane protein</topology>
    </subcellularLocation>
</comment>
<accession>A0A0N0M816</accession>
<dbReference type="Pfam" id="PF00528">
    <property type="entry name" value="BPD_transp_1"/>
    <property type="match status" value="1"/>
</dbReference>
<feature type="transmembrane region" description="Helical" evidence="7">
    <location>
        <begin position="95"/>
        <end position="116"/>
    </location>
</feature>
<keyword evidence="4 7" id="KW-0812">Transmembrane</keyword>
<sequence length="558" mass="58933">MLALLPPATLFVFLAPVLVGLAGTLLPAFGYLPAIGAHDLSLAPWRDLFAWPGFGSALRLTLSVGVLSSLLSLAGAVALVAMLSGTRAFGRVQSALAPLLATPHAAIALGLAFLLAPSGWIVRLISPEWTGWTRPPGDLVTIRDPYGLSLVAGLLTKEIPYLVLALAAALGQVPAQRLIACARSMGYSRGSAWLKLVLPQLWPQIRLPFYAVVAYSLSVVDQALVLGPGNPPPLAVLALRWFSDYDLARYLPASAAGTLQLGLVVAGLVICRLAEWGVGKAGRLWLERGRRSGAADWLLPVAAVPTGVVLAAGLLALLALAIWSFAASWPFPAALPLRWSLSAWAGAGERLQGSLGTTVLIAAAATAVALVLCVGCLEQEARRQRKPRNGLLWLLYLPLLVPQIAFLFGLQVALVRLRLDATLPAVIWAHLVFVLPYVFLSLADPWRALDPRLARSAASLGASPARIFFRVKLPILLRPLLVAAAVGVAVSVAQYLATVFAGAGRIATITTEALTLASGADRATIGVLGFTQTILPLLCYGLALTLPRIVFRHRRGLA</sequence>
<proteinExistence type="inferred from homology"/>
<dbReference type="CDD" id="cd06261">
    <property type="entry name" value="TM_PBP2"/>
    <property type="match status" value="1"/>
</dbReference>
<comment type="similarity">
    <text evidence="7">Belongs to the binding-protein-dependent transport system permease family.</text>
</comment>
<keyword evidence="3" id="KW-1003">Cell membrane</keyword>
<dbReference type="Gene3D" id="1.10.3720.10">
    <property type="entry name" value="MetI-like"/>
    <property type="match status" value="2"/>
</dbReference>
<evidence type="ECO:0000256" key="4">
    <source>
        <dbReference type="ARBA" id="ARBA00022692"/>
    </source>
</evidence>
<evidence type="ECO:0000313" key="10">
    <source>
        <dbReference type="Proteomes" id="UP000037822"/>
    </source>
</evidence>
<dbReference type="GO" id="GO:0005886">
    <property type="term" value="C:plasma membrane"/>
    <property type="evidence" value="ECO:0007669"/>
    <property type="project" value="UniProtKB-SubCell"/>
</dbReference>
<dbReference type="PANTHER" id="PTHR30183:SF6">
    <property type="entry name" value="INNER MEMBRANE ABC TRANSPORTER PERMEASE PROTEIN YNJC"/>
    <property type="match status" value="1"/>
</dbReference>
<feature type="transmembrane region" description="Helical" evidence="7">
    <location>
        <begin position="390"/>
        <end position="413"/>
    </location>
</feature>
<feature type="domain" description="ABC transmembrane type-1" evidence="8">
    <location>
        <begin position="58"/>
        <end position="274"/>
    </location>
</feature>
<dbReference type="AlphaFoldDB" id="A0A0N0M816"/>
<evidence type="ECO:0000256" key="5">
    <source>
        <dbReference type="ARBA" id="ARBA00022989"/>
    </source>
</evidence>
<dbReference type="InterPro" id="IPR035906">
    <property type="entry name" value="MetI-like_sf"/>
</dbReference>
<evidence type="ECO:0000259" key="8">
    <source>
        <dbReference type="PROSITE" id="PS50928"/>
    </source>
</evidence>
<dbReference type="GO" id="GO:0055085">
    <property type="term" value="P:transmembrane transport"/>
    <property type="evidence" value="ECO:0007669"/>
    <property type="project" value="InterPro"/>
</dbReference>
<protein>
    <submittedName>
        <fullName evidence="9">ABC transporter permease</fullName>
    </submittedName>
</protein>